<gene>
    <name evidence="2" type="ORF">ABU614_20895</name>
    <name evidence="1" type="ORF">V2J18_14425</name>
</gene>
<keyword evidence="3" id="KW-1185">Reference proteome</keyword>
<dbReference type="EC" id="3.1.2.-" evidence="2"/>
<dbReference type="EMBL" id="CP159925">
    <property type="protein sequence ID" value="XCO77566.1"/>
    <property type="molecule type" value="Genomic_DNA"/>
</dbReference>
<dbReference type="Gene3D" id="3.10.129.10">
    <property type="entry name" value="Hotdog Thioesterase"/>
    <property type="match status" value="1"/>
</dbReference>
<accession>A0AAU8N231</accession>
<sequence>MIKVPLSVRWRDLDAFNHVNNSKYLSYLEEARLRWMMTLPGHGMDDHVAPVVAAAHLNYRRPIEWPNEVDIELFVERLGTTSVTVGHRIVGAQDPTALYCDGNVVVVWIHRETGQAAALPEAVRTACNS</sequence>
<evidence type="ECO:0000313" key="2">
    <source>
        <dbReference type="EMBL" id="XCO77566.1"/>
    </source>
</evidence>
<dbReference type="EMBL" id="JBANDL010000002">
    <property type="protein sequence ID" value="MEI2455869.1"/>
    <property type="molecule type" value="Genomic_DNA"/>
</dbReference>
<name>A0AAU8N231_9GAMM</name>
<dbReference type="AlphaFoldDB" id="A0AAU8N231"/>
<evidence type="ECO:0000313" key="3">
    <source>
        <dbReference type="Proteomes" id="UP001387215"/>
    </source>
</evidence>
<proteinExistence type="predicted"/>
<dbReference type="Pfam" id="PF13279">
    <property type="entry name" value="4HBT_2"/>
    <property type="match status" value="1"/>
</dbReference>
<dbReference type="RefSeq" id="WP_261370249.1">
    <property type="nucleotide sequence ID" value="NZ_CP159925.1"/>
</dbReference>
<dbReference type="PANTHER" id="PTHR31793">
    <property type="entry name" value="4-HYDROXYBENZOYL-COA THIOESTERASE FAMILY MEMBER"/>
    <property type="match status" value="1"/>
</dbReference>
<dbReference type="GO" id="GO:0047617">
    <property type="term" value="F:fatty acyl-CoA hydrolase activity"/>
    <property type="evidence" value="ECO:0007669"/>
    <property type="project" value="TreeGrafter"/>
</dbReference>
<dbReference type="PANTHER" id="PTHR31793:SF24">
    <property type="entry name" value="LONG-CHAIN ACYL-COA THIOESTERASE FADM"/>
    <property type="match status" value="1"/>
</dbReference>
<evidence type="ECO:0000313" key="1">
    <source>
        <dbReference type="EMBL" id="MEI2455869.1"/>
    </source>
</evidence>
<keyword evidence="2" id="KW-0378">Hydrolase</keyword>
<reference evidence="2" key="2">
    <citation type="submission" date="2024-06" db="EMBL/GenBank/DDBJ databases">
        <authorList>
            <person name="Li S."/>
        </authorList>
    </citation>
    <scope>NUCLEOTIDE SEQUENCE</scope>
    <source>
        <strain evidence="2">SR10</strain>
    </source>
</reference>
<dbReference type="InterPro" id="IPR029069">
    <property type="entry name" value="HotDog_dom_sf"/>
</dbReference>
<protein>
    <submittedName>
        <fullName evidence="2">Thioesterase family protein</fullName>
        <ecNumber evidence="2">3.1.2.-</ecNumber>
    </submittedName>
</protein>
<organism evidence="2">
    <name type="scientific">Lysobacter firmicutimachus</name>
    <dbReference type="NCBI Taxonomy" id="1792846"/>
    <lineage>
        <taxon>Bacteria</taxon>
        <taxon>Pseudomonadati</taxon>
        <taxon>Pseudomonadota</taxon>
        <taxon>Gammaproteobacteria</taxon>
        <taxon>Lysobacterales</taxon>
        <taxon>Lysobacteraceae</taxon>
        <taxon>Lysobacter</taxon>
    </lineage>
</organism>
<reference evidence="1 3" key="1">
    <citation type="submission" date="2024-02" db="EMBL/GenBank/DDBJ databases">
        <title>Lysobacter Genome Sequencing and Mining.</title>
        <authorList>
            <person name="Bierman J."/>
            <person name="Walker M.C."/>
        </authorList>
    </citation>
    <scope>NUCLEOTIDE SEQUENCE [LARGE SCALE GENOMIC DNA]</scope>
    <source>
        <strain evidence="1 3">PB6250</strain>
    </source>
</reference>
<dbReference type="InterPro" id="IPR050563">
    <property type="entry name" value="4-hydroxybenzoyl-CoA_TE"/>
</dbReference>
<dbReference type="Proteomes" id="UP001387215">
    <property type="component" value="Unassembled WGS sequence"/>
</dbReference>
<dbReference type="SUPFAM" id="SSF54637">
    <property type="entry name" value="Thioesterase/thiol ester dehydrase-isomerase"/>
    <property type="match status" value="1"/>
</dbReference>
<dbReference type="CDD" id="cd00586">
    <property type="entry name" value="4HBT"/>
    <property type="match status" value="1"/>
</dbReference>